<evidence type="ECO:0000313" key="12">
    <source>
        <dbReference type="Proteomes" id="UP000283426"/>
    </source>
</evidence>
<dbReference type="FunFam" id="3.20.20.140:FF:000007">
    <property type="entry name" value="Imidazolonepropionase"/>
    <property type="match status" value="1"/>
</dbReference>
<sequence>MKTLILNIKQLVQTELSPRKWVAGKDMARLGILENAYLLVEEDKIAGFGKMEDLNREAVYAGGDIVKEIDATGRLVMPSYCDSHTHLVYAGSREIEYIDKIRGLSYEEIAKRGGGILNSCERIRKASEEELFDAAYDRIQEIAGFGTGAVEIKSGYGLDTESELKMLRVIRRLKAETPLLIKSTFLGAHAVPLEYKGRQTEYVDLIINEMIPMVAAEELADYIDVFCDKGFFTVEDTDRMLNAGMKYGLRAKIHANELDYSGGVQVGVKYNAISVDHLECMGEEEIACLLESETMPTVLPGAAFFLNMPYSPVRKMIQAGLPVALASDYNPGSSPSGNMKFIMSLGCINYKMLPEEVINATTLNSAYAMGVEEEAGSIAVGKLANFYITTPISGIEYLPYAYTADLIEAIFLKGEQY</sequence>
<dbReference type="SUPFAM" id="SSF51338">
    <property type="entry name" value="Composite domain of metallo-dependent hydrolases"/>
    <property type="match status" value="1"/>
</dbReference>
<dbReference type="InterPro" id="IPR011059">
    <property type="entry name" value="Metal-dep_hydrolase_composite"/>
</dbReference>
<feature type="binding site" evidence="8">
    <location>
        <position position="332"/>
    </location>
    <ligand>
        <name>N-formimidoyl-L-glutamate</name>
        <dbReference type="ChEBI" id="CHEBI:58928"/>
    </ligand>
</feature>
<feature type="binding site" evidence="8">
    <location>
        <position position="257"/>
    </location>
    <ligand>
        <name>4-imidazolone-5-propanoate</name>
        <dbReference type="ChEBI" id="CHEBI:77893"/>
    </ligand>
</feature>
<dbReference type="Proteomes" id="UP000283426">
    <property type="component" value="Unassembled WGS sequence"/>
</dbReference>
<evidence type="ECO:0000259" key="9">
    <source>
        <dbReference type="Pfam" id="PF07969"/>
    </source>
</evidence>
<keyword evidence="7 8" id="KW-0408">Iron</keyword>
<feature type="binding site" evidence="8">
    <location>
        <position position="189"/>
    </location>
    <ligand>
        <name>4-imidazolone-5-propanoate</name>
        <dbReference type="ChEBI" id="CHEBI:77893"/>
    </ligand>
</feature>
<evidence type="ECO:0000256" key="4">
    <source>
        <dbReference type="ARBA" id="ARBA00022801"/>
    </source>
</evidence>
<comment type="caution">
    <text evidence="11">The sequence shown here is derived from an EMBL/GenBank/DDBJ whole genome shotgun (WGS) entry which is preliminary data.</text>
</comment>
<dbReference type="GO" id="GO:0005506">
    <property type="term" value="F:iron ion binding"/>
    <property type="evidence" value="ECO:0007669"/>
    <property type="project" value="UniProtKB-UniRule"/>
</dbReference>
<dbReference type="InterPro" id="IPR013108">
    <property type="entry name" value="Amidohydro_3"/>
</dbReference>
<comment type="similarity">
    <text evidence="8">Belongs to the metallo-dependent hydrolases superfamily. HutI family.</text>
</comment>
<dbReference type="GO" id="GO:0005737">
    <property type="term" value="C:cytoplasm"/>
    <property type="evidence" value="ECO:0007669"/>
    <property type="project" value="UniProtKB-SubCell"/>
</dbReference>
<evidence type="ECO:0000256" key="5">
    <source>
        <dbReference type="ARBA" id="ARBA00022808"/>
    </source>
</evidence>
<evidence type="ECO:0000313" key="11">
    <source>
        <dbReference type="EMBL" id="RGY08956.1"/>
    </source>
</evidence>
<dbReference type="AlphaFoldDB" id="A0A413IEU7"/>
<comment type="function">
    <text evidence="8">Catalyzes the hydrolytic cleavage of the carbon-nitrogen bond in imidazolone-5-propanoate to yield N-formimidoyl-L-glutamate. It is the third step in the universal histidine degradation pathway.</text>
</comment>
<dbReference type="InterPro" id="IPR032466">
    <property type="entry name" value="Metal_Hydrolase"/>
</dbReference>
<evidence type="ECO:0000256" key="2">
    <source>
        <dbReference type="ARBA" id="ARBA00022490"/>
    </source>
</evidence>
<accession>A0A413IEU7</accession>
<organism evidence="11 13">
    <name type="scientific">Odoribacter splanchnicus</name>
    <dbReference type="NCBI Taxonomy" id="28118"/>
    <lineage>
        <taxon>Bacteria</taxon>
        <taxon>Pseudomonadati</taxon>
        <taxon>Bacteroidota</taxon>
        <taxon>Bacteroidia</taxon>
        <taxon>Bacteroidales</taxon>
        <taxon>Odoribacteraceae</taxon>
        <taxon>Odoribacter</taxon>
    </lineage>
</organism>
<dbReference type="GO" id="GO:0019556">
    <property type="term" value="P:L-histidine catabolic process to glutamate and formamide"/>
    <property type="evidence" value="ECO:0007669"/>
    <property type="project" value="UniProtKB-UniRule"/>
</dbReference>
<feature type="binding site" evidence="8">
    <location>
        <position position="86"/>
    </location>
    <ligand>
        <name>Fe(3+)</name>
        <dbReference type="ChEBI" id="CHEBI:29034"/>
    </ligand>
</feature>
<comment type="catalytic activity">
    <reaction evidence="8">
        <text>4-imidazolone-5-propanoate + H2O = N-formimidoyl-L-glutamate</text>
        <dbReference type="Rhea" id="RHEA:23660"/>
        <dbReference type="ChEBI" id="CHEBI:15377"/>
        <dbReference type="ChEBI" id="CHEBI:58928"/>
        <dbReference type="ChEBI" id="CHEBI:77893"/>
        <dbReference type="EC" id="3.5.2.7"/>
    </reaction>
</comment>
<evidence type="ECO:0000313" key="10">
    <source>
        <dbReference type="EMBL" id="RGV27126.1"/>
    </source>
</evidence>
<proteinExistence type="inferred from homology"/>
<feature type="binding site" evidence="8">
    <location>
        <position position="328"/>
    </location>
    <ligand>
        <name>Fe(3+)</name>
        <dbReference type="ChEBI" id="CHEBI:29034"/>
    </ligand>
</feature>
<feature type="binding site" evidence="8">
    <location>
        <position position="156"/>
    </location>
    <ligand>
        <name>4-imidazolone-5-propanoate</name>
        <dbReference type="ChEBI" id="CHEBI:77893"/>
    </ligand>
</feature>
<feature type="binding site" evidence="8">
    <location>
        <position position="254"/>
    </location>
    <ligand>
        <name>Fe(3+)</name>
        <dbReference type="ChEBI" id="CHEBI:29034"/>
    </ligand>
</feature>
<dbReference type="PANTHER" id="PTHR42752:SF1">
    <property type="entry name" value="IMIDAZOLONEPROPIONASE-RELATED"/>
    <property type="match status" value="1"/>
</dbReference>
<dbReference type="GO" id="GO:0050480">
    <property type="term" value="F:imidazolonepropionase activity"/>
    <property type="evidence" value="ECO:0007669"/>
    <property type="project" value="UniProtKB-UniRule"/>
</dbReference>
<protein>
    <recommendedName>
        <fullName evidence="1 8">Imidazolonepropionase</fullName>
        <ecNumber evidence="1 8">3.5.2.7</ecNumber>
    </recommendedName>
    <alternativeName>
        <fullName evidence="8">Imidazolone-5-propionate hydrolase</fullName>
    </alternativeName>
</protein>
<dbReference type="EMBL" id="QSCO01000004">
    <property type="protein sequence ID" value="RGY08956.1"/>
    <property type="molecule type" value="Genomic_DNA"/>
</dbReference>
<dbReference type="UniPathway" id="UPA00379">
    <property type="reaction ID" value="UER00551"/>
</dbReference>
<dbReference type="Gene3D" id="3.20.20.140">
    <property type="entry name" value="Metal-dependent hydrolases"/>
    <property type="match status" value="1"/>
</dbReference>
<evidence type="ECO:0000313" key="13">
    <source>
        <dbReference type="Proteomes" id="UP000284434"/>
    </source>
</evidence>
<gene>
    <name evidence="8" type="primary">hutI</name>
    <name evidence="10" type="ORF">DWW24_08230</name>
    <name evidence="11" type="ORF">DXA53_03650</name>
</gene>
<evidence type="ECO:0000256" key="1">
    <source>
        <dbReference type="ARBA" id="ARBA00012864"/>
    </source>
</evidence>
<dbReference type="EMBL" id="QRYW01000015">
    <property type="protein sequence ID" value="RGV27126.1"/>
    <property type="molecule type" value="Genomic_DNA"/>
</dbReference>
<keyword evidence="4 8" id="KW-0378">Hydrolase</keyword>
<name>A0A413IEU7_9BACT</name>
<keyword evidence="3 8" id="KW-0479">Metal-binding</keyword>
<feature type="binding site" evidence="8">
    <location>
        <position position="93"/>
    </location>
    <ligand>
        <name>4-imidazolone-5-propanoate</name>
        <dbReference type="ChEBI" id="CHEBI:77893"/>
    </ligand>
</feature>
<evidence type="ECO:0000256" key="7">
    <source>
        <dbReference type="ARBA" id="ARBA00023004"/>
    </source>
</evidence>
<feature type="binding site" evidence="8">
    <location>
        <position position="328"/>
    </location>
    <ligand>
        <name>Zn(2+)</name>
        <dbReference type="ChEBI" id="CHEBI:29105"/>
    </ligand>
</feature>
<evidence type="ECO:0000256" key="8">
    <source>
        <dbReference type="HAMAP-Rule" id="MF_00372"/>
    </source>
</evidence>
<comment type="subcellular location">
    <subcellularLocation>
        <location evidence="8">Cytoplasm</location>
    </subcellularLocation>
</comment>
<dbReference type="HAMAP" id="MF_00372">
    <property type="entry name" value="HutI"/>
    <property type="match status" value="1"/>
</dbReference>
<dbReference type="PANTHER" id="PTHR42752">
    <property type="entry name" value="IMIDAZOLONEPROPIONASE"/>
    <property type="match status" value="1"/>
</dbReference>
<dbReference type="EC" id="3.5.2.7" evidence="1 8"/>
<feature type="binding site" evidence="8">
    <location>
        <position position="156"/>
    </location>
    <ligand>
        <name>N-formimidoyl-L-glutamate</name>
        <dbReference type="ChEBI" id="CHEBI:58928"/>
    </ligand>
</feature>
<reference evidence="12 13" key="1">
    <citation type="submission" date="2018-08" db="EMBL/GenBank/DDBJ databases">
        <title>A genome reference for cultivated species of the human gut microbiota.</title>
        <authorList>
            <person name="Zou Y."/>
            <person name="Xue W."/>
            <person name="Luo G."/>
        </authorList>
    </citation>
    <scope>NUCLEOTIDE SEQUENCE [LARGE SCALE GENOMIC DNA]</scope>
    <source>
        <strain evidence="10 12">AF14-6AC</strain>
        <strain evidence="11 13">OF03-11</strain>
    </source>
</reference>
<dbReference type="NCBIfam" id="TIGR01224">
    <property type="entry name" value="hutI"/>
    <property type="match status" value="1"/>
</dbReference>
<feature type="binding site" evidence="8">
    <location>
        <position position="86"/>
    </location>
    <ligand>
        <name>Zn(2+)</name>
        <dbReference type="ChEBI" id="CHEBI:29105"/>
    </ligand>
</feature>
<dbReference type="RefSeq" id="WP_118103047.1">
    <property type="nucleotide sequence ID" value="NZ_BAABYK010000001.1"/>
</dbReference>
<evidence type="ECO:0000256" key="3">
    <source>
        <dbReference type="ARBA" id="ARBA00022723"/>
    </source>
</evidence>
<dbReference type="Proteomes" id="UP000284434">
    <property type="component" value="Unassembled WGS sequence"/>
</dbReference>
<feature type="domain" description="Amidohydrolase 3" evidence="9">
    <location>
        <begin position="125"/>
        <end position="389"/>
    </location>
</feature>
<feature type="binding site" evidence="8">
    <location>
        <position position="330"/>
    </location>
    <ligand>
        <name>N-formimidoyl-L-glutamate</name>
        <dbReference type="ChEBI" id="CHEBI:58928"/>
    </ligand>
</feature>
<comment type="cofactor">
    <cofactor evidence="8">
        <name>Zn(2+)</name>
        <dbReference type="ChEBI" id="CHEBI:29105"/>
    </cofactor>
    <cofactor evidence="8">
        <name>Fe(3+)</name>
        <dbReference type="ChEBI" id="CHEBI:29034"/>
    </cofactor>
    <text evidence="8">Binds 1 zinc or iron ion per subunit.</text>
</comment>
<dbReference type="GO" id="GO:0008270">
    <property type="term" value="F:zinc ion binding"/>
    <property type="evidence" value="ECO:0007669"/>
    <property type="project" value="UniProtKB-UniRule"/>
</dbReference>
<dbReference type="Gene3D" id="2.30.40.10">
    <property type="entry name" value="Urease, subunit C, domain 1"/>
    <property type="match status" value="1"/>
</dbReference>
<keyword evidence="6 8" id="KW-0862">Zinc</keyword>
<feature type="binding site" evidence="8">
    <location>
        <position position="84"/>
    </location>
    <ligand>
        <name>Zn(2+)</name>
        <dbReference type="ChEBI" id="CHEBI:29105"/>
    </ligand>
</feature>
<dbReference type="Pfam" id="PF07969">
    <property type="entry name" value="Amidohydro_3"/>
    <property type="match status" value="1"/>
</dbReference>
<feature type="binding site" evidence="8">
    <location>
        <position position="84"/>
    </location>
    <ligand>
        <name>Fe(3+)</name>
        <dbReference type="ChEBI" id="CHEBI:29034"/>
    </ligand>
</feature>
<keyword evidence="5 8" id="KW-0369">Histidine metabolism</keyword>
<keyword evidence="2 8" id="KW-0963">Cytoplasm</keyword>
<dbReference type="SUPFAM" id="SSF51556">
    <property type="entry name" value="Metallo-dependent hydrolases"/>
    <property type="match status" value="1"/>
</dbReference>
<comment type="pathway">
    <text evidence="8">Amino-acid degradation; L-histidine degradation into L-glutamate; N-formimidoyl-L-glutamate from L-histidine: step 3/3.</text>
</comment>
<dbReference type="InterPro" id="IPR005920">
    <property type="entry name" value="HutI"/>
</dbReference>
<evidence type="ECO:0000256" key="6">
    <source>
        <dbReference type="ARBA" id="ARBA00022833"/>
    </source>
</evidence>
<feature type="binding site" evidence="8">
    <location>
        <position position="254"/>
    </location>
    <ligand>
        <name>Zn(2+)</name>
        <dbReference type="ChEBI" id="CHEBI:29105"/>
    </ligand>
</feature>
<dbReference type="GO" id="GO:0019557">
    <property type="term" value="P:L-histidine catabolic process to glutamate and formate"/>
    <property type="evidence" value="ECO:0007669"/>
    <property type="project" value="UniProtKB-UniPathway"/>
</dbReference>
<feature type="binding site" evidence="8">
    <location>
        <position position="333"/>
    </location>
    <ligand>
        <name>4-imidazolone-5-propanoate</name>
        <dbReference type="ChEBI" id="CHEBI:77893"/>
    </ligand>
</feature>